<evidence type="ECO:0000256" key="14">
    <source>
        <dbReference type="ARBA" id="ARBA00049229"/>
    </source>
</evidence>
<evidence type="ECO:0000256" key="19">
    <source>
        <dbReference type="RuleBase" id="RU004106"/>
    </source>
</evidence>
<comment type="catalytic activity">
    <reaction evidence="15">
        <text>4-amino-4-deoxychorismate = 4-aminobenzoate + pyruvate + H(+)</text>
        <dbReference type="Rhea" id="RHEA:16201"/>
        <dbReference type="ChEBI" id="CHEBI:15361"/>
        <dbReference type="ChEBI" id="CHEBI:15378"/>
        <dbReference type="ChEBI" id="CHEBI:17836"/>
        <dbReference type="ChEBI" id="CHEBI:58406"/>
        <dbReference type="EC" id="4.1.3.38"/>
    </reaction>
</comment>
<comment type="pathway">
    <text evidence="3">Amino-acid biosynthesis; L-isoleucine biosynthesis; L-isoleucine from 2-oxobutanoate: step 4/4.</text>
</comment>
<dbReference type="Pfam" id="PF01063">
    <property type="entry name" value="Aminotran_4"/>
    <property type="match status" value="1"/>
</dbReference>
<keyword evidence="8 20" id="KW-0663">Pyridoxal phosphate</keyword>
<comment type="cofactor">
    <cofactor evidence="1 20">
        <name>pyridoxal 5'-phosphate</name>
        <dbReference type="ChEBI" id="CHEBI:597326"/>
    </cofactor>
</comment>
<dbReference type="GO" id="GO:0005829">
    <property type="term" value="C:cytosol"/>
    <property type="evidence" value="ECO:0007669"/>
    <property type="project" value="TreeGrafter"/>
</dbReference>
<dbReference type="PROSITE" id="PS00770">
    <property type="entry name" value="AA_TRANSFER_CLASS_4"/>
    <property type="match status" value="1"/>
</dbReference>
<accession>A0A0W0X2E3</accession>
<comment type="function">
    <text evidence="2">Acts on leucine, isoleucine and valine.</text>
</comment>
<comment type="similarity">
    <text evidence="6 19">Belongs to the class-IV pyridoxal-phosphate-dependent aminotransferase family.</text>
</comment>
<evidence type="ECO:0000256" key="4">
    <source>
        <dbReference type="ARBA" id="ARBA00004931"/>
    </source>
</evidence>
<evidence type="ECO:0000256" key="9">
    <source>
        <dbReference type="ARBA" id="ARBA00022909"/>
    </source>
</evidence>
<evidence type="ECO:0000313" key="22">
    <source>
        <dbReference type="Proteomes" id="UP000054858"/>
    </source>
</evidence>
<keyword evidence="9" id="KW-0289">Folate biosynthesis</keyword>
<keyword evidence="21" id="KW-0456">Lyase</keyword>
<dbReference type="InterPro" id="IPR001544">
    <property type="entry name" value="Aminotrans_IV"/>
</dbReference>
<dbReference type="PANTHER" id="PTHR42743:SF11">
    <property type="entry name" value="AMINODEOXYCHORISMATE LYASE"/>
    <property type="match status" value="1"/>
</dbReference>
<reference evidence="21 22" key="1">
    <citation type="submission" date="2015-11" db="EMBL/GenBank/DDBJ databases">
        <title>Genomic analysis of 38 Legionella species identifies large and diverse effector repertoires.</title>
        <authorList>
            <person name="Burstein D."/>
            <person name="Amaro F."/>
            <person name="Zusman T."/>
            <person name="Lifshitz Z."/>
            <person name="Cohen O."/>
            <person name="Gilbert J.A."/>
            <person name="Pupko T."/>
            <person name="Shuman H.A."/>
            <person name="Segal G."/>
        </authorList>
    </citation>
    <scope>NUCLEOTIDE SEQUENCE [LARGE SCALE GENOMIC DNA]</scope>
    <source>
        <strain evidence="21 22">Oak Ridge-10</strain>
    </source>
</reference>
<sequence length="268" mass="30596">MTIKYSDQRVPFRADDRIFLGEGLFETIKIENHLPLYSKLHWQRMSTSAIQLKIPFNHAYEAWYELLLQRINDANIQAGGIRIILTSGRATRGLAVEGDCPSLLVEPFKYQPLTQALNLVTTPWSRDAVNPIYQFKTVNYLESVLARRHALSVKADDALFFNTRRYATETTVANLFVVRQNKLYTPSLTCGVLPGIIRSRLFSICSEHAIELKEDSVSREFIMNADAVFVTNALQGIRPVKSLDGVVLNIEHPLLNQLQYLLKCDRQR</sequence>
<proteinExistence type="inferred from homology"/>
<protein>
    <recommendedName>
        <fullName evidence="17">Aminodeoxychorismate lyase</fullName>
        <ecNumber evidence="7">2.6.1.42</ecNumber>
        <ecNumber evidence="11">4.1.3.38</ecNumber>
    </recommendedName>
    <alternativeName>
        <fullName evidence="18">4-amino-4-deoxychorismate lyase</fullName>
    </alternativeName>
</protein>
<evidence type="ECO:0000256" key="10">
    <source>
        <dbReference type="ARBA" id="ARBA00035633"/>
    </source>
</evidence>
<dbReference type="EC" id="4.1.3.38" evidence="11"/>
<comment type="catalytic activity">
    <reaction evidence="13">
        <text>L-isoleucine + 2-oxoglutarate = (S)-3-methyl-2-oxopentanoate + L-glutamate</text>
        <dbReference type="Rhea" id="RHEA:24801"/>
        <dbReference type="ChEBI" id="CHEBI:16810"/>
        <dbReference type="ChEBI" id="CHEBI:29985"/>
        <dbReference type="ChEBI" id="CHEBI:35146"/>
        <dbReference type="ChEBI" id="CHEBI:58045"/>
        <dbReference type="EC" id="2.6.1.42"/>
    </reaction>
</comment>
<dbReference type="InterPro" id="IPR043132">
    <property type="entry name" value="BCAT-like_C"/>
</dbReference>
<evidence type="ECO:0000256" key="12">
    <source>
        <dbReference type="ARBA" id="ARBA00048212"/>
    </source>
</evidence>
<evidence type="ECO:0000256" key="18">
    <source>
        <dbReference type="ARBA" id="ARBA00080135"/>
    </source>
</evidence>
<evidence type="ECO:0000256" key="5">
    <source>
        <dbReference type="ARBA" id="ARBA00005072"/>
    </source>
</evidence>
<evidence type="ECO:0000256" key="20">
    <source>
        <dbReference type="RuleBase" id="RU004516"/>
    </source>
</evidence>
<dbReference type="EC" id="2.6.1.42" evidence="7"/>
<evidence type="ECO:0000256" key="11">
    <source>
        <dbReference type="ARBA" id="ARBA00035676"/>
    </source>
</evidence>
<evidence type="ECO:0000256" key="6">
    <source>
        <dbReference type="ARBA" id="ARBA00009320"/>
    </source>
</evidence>
<comment type="pathway">
    <text evidence="5">Amino-acid biosynthesis; L-leucine biosynthesis; L-leucine from 3-methyl-2-oxobutanoate: step 4/4.</text>
</comment>
<dbReference type="Gene3D" id="3.20.10.10">
    <property type="entry name" value="D-amino Acid Aminotransferase, subunit A, domain 2"/>
    <property type="match status" value="1"/>
</dbReference>
<dbReference type="GO" id="GO:0046656">
    <property type="term" value="P:folic acid biosynthetic process"/>
    <property type="evidence" value="ECO:0007669"/>
    <property type="project" value="UniProtKB-KW"/>
</dbReference>
<name>A0A0W0X2E3_9GAMM</name>
<dbReference type="InterPro" id="IPR018300">
    <property type="entry name" value="Aminotrans_IV_CS"/>
</dbReference>
<evidence type="ECO:0000256" key="2">
    <source>
        <dbReference type="ARBA" id="ARBA00003109"/>
    </source>
</evidence>
<dbReference type="AlphaFoldDB" id="A0A0W0X2E3"/>
<dbReference type="GO" id="GO:0006532">
    <property type="term" value="P:aspartate biosynthetic process"/>
    <property type="evidence" value="ECO:0007669"/>
    <property type="project" value="TreeGrafter"/>
</dbReference>
<evidence type="ECO:0000256" key="7">
    <source>
        <dbReference type="ARBA" id="ARBA00013053"/>
    </source>
</evidence>
<comment type="pathway">
    <text evidence="4">Amino-acid biosynthesis; L-valine biosynthesis; L-valine from pyruvate: step 4/4.</text>
</comment>
<dbReference type="PATRIC" id="fig|29423.5.peg.1278"/>
<evidence type="ECO:0000256" key="3">
    <source>
        <dbReference type="ARBA" id="ARBA00004824"/>
    </source>
</evidence>
<dbReference type="Proteomes" id="UP000054858">
    <property type="component" value="Unassembled WGS sequence"/>
</dbReference>
<dbReference type="InterPro" id="IPR050571">
    <property type="entry name" value="Class-IV_PLP-Dep_Aminotrnsfr"/>
</dbReference>
<dbReference type="Gene3D" id="3.30.470.10">
    <property type="match status" value="1"/>
</dbReference>
<comment type="catalytic activity">
    <reaction evidence="14">
        <text>L-leucine + 2-oxoglutarate = 4-methyl-2-oxopentanoate + L-glutamate</text>
        <dbReference type="Rhea" id="RHEA:18321"/>
        <dbReference type="ChEBI" id="CHEBI:16810"/>
        <dbReference type="ChEBI" id="CHEBI:17865"/>
        <dbReference type="ChEBI" id="CHEBI:29985"/>
        <dbReference type="ChEBI" id="CHEBI:57427"/>
        <dbReference type="EC" id="2.6.1.42"/>
    </reaction>
</comment>
<dbReference type="RefSeq" id="WP_237758026.1">
    <property type="nucleotide sequence ID" value="NZ_KV441803.1"/>
</dbReference>
<organism evidence="21 22">
    <name type="scientific">Legionella oakridgensis</name>
    <dbReference type="NCBI Taxonomy" id="29423"/>
    <lineage>
        <taxon>Bacteria</taxon>
        <taxon>Pseudomonadati</taxon>
        <taxon>Pseudomonadota</taxon>
        <taxon>Gammaproteobacteria</taxon>
        <taxon>Legionellales</taxon>
        <taxon>Legionellaceae</taxon>
        <taxon>Legionella</taxon>
    </lineage>
</organism>
<evidence type="ECO:0000256" key="1">
    <source>
        <dbReference type="ARBA" id="ARBA00001933"/>
    </source>
</evidence>
<dbReference type="SUPFAM" id="SSF56752">
    <property type="entry name" value="D-aminoacid aminotransferase-like PLP-dependent enzymes"/>
    <property type="match status" value="1"/>
</dbReference>
<gene>
    <name evidence="21" type="ORF">Loak_1223</name>
</gene>
<dbReference type="GO" id="GO:0009098">
    <property type="term" value="P:L-leucine biosynthetic process"/>
    <property type="evidence" value="ECO:0007669"/>
    <property type="project" value="TreeGrafter"/>
</dbReference>
<dbReference type="EMBL" id="LNYP01000024">
    <property type="protein sequence ID" value="KTD38735.1"/>
    <property type="molecule type" value="Genomic_DNA"/>
</dbReference>
<comment type="function">
    <text evidence="16">Involved in the biosynthesis of p-aminobenzoate (PABA), a precursor of tetrahydrofolate. Converts 4-amino-4-deoxychorismate into 4-aminobenzoate (PABA) and pyruvate.</text>
</comment>
<comment type="caution">
    <text evidence="21">The sequence shown here is derived from an EMBL/GenBank/DDBJ whole genome shotgun (WGS) entry which is preliminary data.</text>
</comment>
<evidence type="ECO:0000256" key="8">
    <source>
        <dbReference type="ARBA" id="ARBA00022898"/>
    </source>
</evidence>
<dbReference type="GO" id="GO:0009099">
    <property type="term" value="P:L-valine biosynthetic process"/>
    <property type="evidence" value="ECO:0007669"/>
    <property type="project" value="TreeGrafter"/>
</dbReference>
<evidence type="ECO:0000313" key="21">
    <source>
        <dbReference type="EMBL" id="KTD38735.1"/>
    </source>
</evidence>
<evidence type="ECO:0000256" key="13">
    <source>
        <dbReference type="ARBA" id="ARBA00048798"/>
    </source>
</evidence>
<dbReference type="InterPro" id="IPR043131">
    <property type="entry name" value="BCAT-like_N"/>
</dbReference>
<comment type="pathway">
    <text evidence="10">Cofactor biosynthesis; tetrahydrofolate biosynthesis; 4-aminobenzoate from chorismate: step 2/2.</text>
</comment>
<evidence type="ECO:0000256" key="16">
    <source>
        <dbReference type="ARBA" id="ARBA00054027"/>
    </source>
</evidence>
<dbReference type="FunFam" id="3.20.10.10:FF:000002">
    <property type="entry name" value="D-alanine aminotransferase"/>
    <property type="match status" value="1"/>
</dbReference>
<dbReference type="InterPro" id="IPR036038">
    <property type="entry name" value="Aminotransferase-like"/>
</dbReference>
<comment type="catalytic activity">
    <reaction evidence="12">
        <text>L-valine + 2-oxoglutarate = 3-methyl-2-oxobutanoate + L-glutamate</text>
        <dbReference type="Rhea" id="RHEA:24813"/>
        <dbReference type="ChEBI" id="CHEBI:11851"/>
        <dbReference type="ChEBI" id="CHEBI:16810"/>
        <dbReference type="ChEBI" id="CHEBI:29985"/>
        <dbReference type="ChEBI" id="CHEBI:57762"/>
        <dbReference type="EC" id="2.6.1.42"/>
    </reaction>
</comment>
<dbReference type="GO" id="GO:0004084">
    <property type="term" value="F:branched-chain-amino-acid transaminase activity"/>
    <property type="evidence" value="ECO:0007669"/>
    <property type="project" value="UniProtKB-EC"/>
</dbReference>
<evidence type="ECO:0000256" key="15">
    <source>
        <dbReference type="ARBA" id="ARBA00049529"/>
    </source>
</evidence>
<dbReference type="GO" id="GO:0008696">
    <property type="term" value="F:4-amino-4-deoxychorismate lyase activity"/>
    <property type="evidence" value="ECO:0007669"/>
    <property type="project" value="UniProtKB-EC"/>
</dbReference>
<evidence type="ECO:0000256" key="17">
    <source>
        <dbReference type="ARBA" id="ARBA00069174"/>
    </source>
</evidence>
<dbReference type="PANTHER" id="PTHR42743">
    <property type="entry name" value="AMINO-ACID AMINOTRANSFERASE"/>
    <property type="match status" value="1"/>
</dbReference>